<dbReference type="GO" id="GO:0005874">
    <property type="term" value="C:microtubule"/>
    <property type="evidence" value="ECO:0007669"/>
    <property type="project" value="UniProtKB-KW"/>
</dbReference>
<comment type="similarity">
    <text evidence="2">Belongs to the TUBGCP family.</text>
</comment>
<dbReference type="OrthoDB" id="446167at2759"/>
<evidence type="ECO:0000256" key="4">
    <source>
        <dbReference type="ARBA" id="ARBA00022701"/>
    </source>
</evidence>
<evidence type="ECO:0000256" key="3">
    <source>
        <dbReference type="ARBA" id="ARBA00022490"/>
    </source>
</evidence>
<keyword evidence="6" id="KW-1133">Transmembrane helix</keyword>
<dbReference type="Proteomes" id="UP000649617">
    <property type="component" value="Unassembled WGS sequence"/>
</dbReference>
<keyword evidence="5" id="KW-0206">Cytoskeleton</keyword>
<feature type="transmembrane region" description="Helical" evidence="6">
    <location>
        <begin position="95"/>
        <end position="117"/>
    </location>
</feature>
<sequence>MDYVAGLWKDAPAVTRTLTALPLILHVAGYFWARQLSLLNLSLASFRQGYFWGVLTSAVWEPPGGLLQTLFCLLIAFWTLSQLPRVERSLGSSKLLLGAIVAAVAINLLFLLMAFGLDWLSQLQGQASVWPLIRSSGLVPLAIYALTLQSLQAGEAETSFFGIPMKAKYYPMVLVGLFALLNGPMWLHLPWAFCTVELTWIQDFPPMASCRDGRTLPSPSSWGGAYLAATGFELTKLAPGSRRGVVVKLFLDTTSSDKVSPRDIGDMLVGRSRAKNFDPQLLYSPNIPNTDGSEVGPRRPKEGYVEDFKFLPFEAALEARVLQPLHHVAETAARPLLWRVLQDENGLLRHLAAIRLVAFLERETAVGALVKRKKAWNLWVLQGLRHLRFVGVRLVAQLCMQNLCILDPCKGPGLSEDPFILLDYLKLGYQSPAPLPEILDPAAMEAGYINSRSSEQLACWDTQSRTHFLSCLEHYVRVDVLQKEAMTLEQRIRSLVSEALESRPLTSGGRNEEPPRTADVLQRVQQMHRQYLRQILQACLLVPDLSAVLADLHKLLTMAVHLKGALENMLQQLQALESSRQRPSPQAGAVQQALDAGQASADLAAAEGLAPDAQVAAAATAAADAAATSNMSIGAQLSISAVAAARIAAERGISQDDAADIAASCTERITKSVGQDAEAQAQAADSAAIITGYLVACYAGGGPIAAGLEAARAMRAAGSIPREQLSAAADAATHGAVAANIPAELQLVAAAAAVGRATAVGHISAPQRERIQLVRELAAQLGIDLSSNSSSGMEEEALMMVMEAAAVQDANADPEVEQQEAEHIVAGVQHMEPEMRMALDATDQKVSAMRSEFQRGVRIPALCIARCFSLY</sequence>
<organism evidence="8 9">
    <name type="scientific">Symbiodinium pilosum</name>
    <name type="common">Dinoflagellate</name>
    <dbReference type="NCBI Taxonomy" id="2952"/>
    <lineage>
        <taxon>Eukaryota</taxon>
        <taxon>Sar</taxon>
        <taxon>Alveolata</taxon>
        <taxon>Dinophyceae</taxon>
        <taxon>Suessiales</taxon>
        <taxon>Symbiodiniaceae</taxon>
        <taxon>Symbiodinium</taxon>
    </lineage>
</organism>
<accession>A0A812TQT5</accession>
<keyword evidence="3" id="KW-0963">Cytoplasm</keyword>
<reference evidence="8" key="1">
    <citation type="submission" date="2021-02" db="EMBL/GenBank/DDBJ databases">
        <authorList>
            <person name="Dougan E. K."/>
            <person name="Rhodes N."/>
            <person name="Thang M."/>
            <person name="Chan C."/>
        </authorList>
    </citation>
    <scope>NUCLEOTIDE SEQUENCE</scope>
</reference>
<dbReference type="Gene3D" id="1.20.120.1900">
    <property type="entry name" value="Gamma-tubulin complex, C-terminal domain"/>
    <property type="match status" value="1"/>
</dbReference>
<keyword evidence="9" id="KW-1185">Reference proteome</keyword>
<comment type="caution">
    <text evidence="8">The sequence shown here is derived from an EMBL/GenBank/DDBJ whole genome shotgun (WGS) entry which is preliminary data.</text>
</comment>
<evidence type="ECO:0000313" key="9">
    <source>
        <dbReference type="Proteomes" id="UP000649617"/>
    </source>
</evidence>
<keyword evidence="4" id="KW-0493">Microtubule</keyword>
<evidence type="ECO:0000313" key="8">
    <source>
        <dbReference type="EMBL" id="CAE7537694.1"/>
    </source>
</evidence>
<name>A0A812TQT5_SYMPI</name>
<feature type="transmembrane region" description="Helical" evidence="6">
    <location>
        <begin position="13"/>
        <end position="32"/>
    </location>
</feature>
<keyword evidence="6" id="KW-0812">Transmembrane</keyword>
<evidence type="ECO:0000256" key="1">
    <source>
        <dbReference type="ARBA" id="ARBA00004245"/>
    </source>
</evidence>
<feature type="transmembrane region" description="Helical" evidence="6">
    <location>
        <begin position="129"/>
        <end position="148"/>
    </location>
</feature>
<feature type="domain" description="Gamma tubulin complex component C-terminal" evidence="7">
    <location>
        <begin position="463"/>
        <end position="586"/>
    </location>
</feature>
<gene>
    <name evidence="8" type="ORF">SPIL2461_LOCUS14219</name>
</gene>
<evidence type="ECO:0000256" key="2">
    <source>
        <dbReference type="ARBA" id="ARBA00010337"/>
    </source>
</evidence>
<dbReference type="AlphaFoldDB" id="A0A812TQT5"/>
<proteinExistence type="inferred from homology"/>
<comment type="subcellular location">
    <subcellularLocation>
        <location evidence="1">Cytoplasm</location>
        <location evidence="1">Cytoskeleton</location>
    </subcellularLocation>
</comment>
<keyword evidence="6" id="KW-0472">Membrane</keyword>
<dbReference type="GO" id="GO:0043015">
    <property type="term" value="F:gamma-tubulin binding"/>
    <property type="evidence" value="ECO:0007669"/>
    <property type="project" value="InterPro"/>
</dbReference>
<dbReference type="EMBL" id="CAJNIZ010032458">
    <property type="protein sequence ID" value="CAE7537694.1"/>
    <property type="molecule type" value="Genomic_DNA"/>
</dbReference>
<feature type="transmembrane region" description="Helical" evidence="6">
    <location>
        <begin position="169"/>
        <end position="189"/>
    </location>
</feature>
<evidence type="ECO:0000256" key="5">
    <source>
        <dbReference type="ARBA" id="ARBA00023212"/>
    </source>
</evidence>
<dbReference type="InterPro" id="IPR042241">
    <property type="entry name" value="GCP_C_sf"/>
</dbReference>
<evidence type="ECO:0000259" key="7">
    <source>
        <dbReference type="Pfam" id="PF04130"/>
    </source>
</evidence>
<dbReference type="InterPro" id="IPR040457">
    <property type="entry name" value="GCP_C"/>
</dbReference>
<feature type="transmembrane region" description="Helical" evidence="6">
    <location>
        <begin position="66"/>
        <end position="83"/>
    </location>
</feature>
<evidence type="ECO:0000256" key="6">
    <source>
        <dbReference type="SAM" id="Phobius"/>
    </source>
</evidence>
<protein>
    <recommendedName>
        <fullName evidence="7">Gamma tubulin complex component C-terminal domain-containing protein</fullName>
    </recommendedName>
</protein>
<dbReference type="Pfam" id="PF04130">
    <property type="entry name" value="GCP_C_terminal"/>
    <property type="match status" value="1"/>
</dbReference>